<evidence type="ECO:0000256" key="2">
    <source>
        <dbReference type="SAM" id="Coils"/>
    </source>
</evidence>
<dbReference type="SUPFAM" id="SSF55785">
    <property type="entry name" value="PYP-like sensor domain (PAS domain)"/>
    <property type="match status" value="2"/>
</dbReference>
<dbReference type="GO" id="GO:0071111">
    <property type="term" value="F:cyclic-guanylate-specific phosphodiesterase activity"/>
    <property type="evidence" value="ECO:0007669"/>
    <property type="project" value="UniProtKB-EC"/>
</dbReference>
<proteinExistence type="predicted"/>
<feature type="domain" description="GGDEF" evidence="6">
    <location>
        <begin position="448"/>
        <end position="586"/>
    </location>
</feature>
<evidence type="ECO:0000313" key="7">
    <source>
        <dbReference type="EMBL" id="SFU52920.1"/>
    </source>
</evidence>
<dbReference type="CDD" id="cd01948">
    <property type="entry name" value="EAL"/>
    <property type="match status" value="1"/>
</dbReference>
<comment type="catalytic activity">
    <reaction evidence="1">
        <text>3',3'-c-di-GMP + H2O = 5'-phosphoguanylyl(3'-&gt;5')guanosine + H(+)</text>
        <dbReference type="Rhea" id="RHEA:24902"/>
        <dbReference type="ChEBI" id="CHEBI:15377"/>
        <dbReference type="ChEBI" id="CHEBI:15378"/>
        <dbReference type="ChEBI" id="CHEBI:58754"/>
        <dbReference type="ChEBI" id="CHEBI:58805"/>
        <dbReference type="EC" id="3.1.4.52"/>
    </reaction>
    <physiologicalReaction direction="left-to-right" evidence="1">
        <dbReference type="Rhea" id="RHEA:24903"/>
    </physiologicalReaction>
</comment>
<dbReference type="InterPro" id="IPR029787">
    <property type="entry name" value="Nucleotide_cyclase"/>
</dbReference>
<evidence type="ECO:0000256" key="1">
    <source>
        <dbReference type="ARBA" id="ARBA00051114"/>
    </source>
</evidence>
<evidence type="ECO:0000313" key="8">
    <source>
        <dbReference type="Proteomes" id="UP000183656"/>
    </source>
</evidence>
<dbReference type="Proteomes" id="UP000183656">
    <property type="component" value="Unassembled WGS sequence"/>
</dbReference>
<dbReference type="SMART" id="SM00267">
    <property type="entry name" value="GGDEF"/>
    <property type="match status" value="1"/>
</dbReference>
<keyword evidence="8" id="KW-1185">Reference proteome</keyword>
<organism evidence="7 8">
    <name type="scientific">Paenacidovorax caeni</name>
    <dbReference type="NCBI Taxonomy" id="343013"/>
    <lineage>
        <taxon>Bacteria</taxon>
        <taxon>Pseudomonadati</taxon>
        <taxon>Pseudomonadota</taxon>
        <taxon>Betaproteobacteria</taxon>
        <taxon>Burkholderiales</taxon>
        <taxon>Comamonadaceae</taxon>
        <taxon>Paenacidovorax</taxon>
    </lineage>
</organism>
<dbReference type="InterPro" id="IPR043128">
    <property type="entry name" value="Rev_trsase/Diguanyl_cyclase"/>
</dbReference>
<dbReference type="SMART" id="SM00086">
    <property type="entry name" value="PAC"/>
    <property type="match status" value="2"/>
</dbReference>
<dbReference type="PANTHER" id="PTHR44757:SF2">
    <property type="entry name" value="BIOFILM ARCHITECTURE MAINTENANCE PROTEIN MBAA"/>
    <property type="match status" value="1"/>
</dbReference>
<dbReference type="NCBIfam" id="TIGR00254">
    <property type="entry name" value="GGDEF"/>
    <property type="match status" value="1"/>
</dbReference>
<dbReference type="GO" id="GO:0071732">
    <property type="term" value="P:cellular response to nitric oxide"/>
    <property type="evidence" value="ECO:0007669"/>
    <property type="project" value="UniProtKB-ARBA"/>
</dbReference>
<dbReference type="Gene3D" id="3.30.450.20">
    <property type="entry name" value="PAS domain"/>
    <property type="match status" value="2"/>
</dbReference>
<dbReference type="PANTHER" id="PTHR44757">
    <property type="entry name" value="DIGUANYLATE CYCLASE DGCP"/>
    <property type="match status" value="1"/>
</dbReference>
<dbReference type="AlphaFoldDB" id="A0A1I7GWX6"/>
<accession>A0A1I7GWX6</accession>
<dbReference type="InterPro" id="IPR000160">
    <property type="entry name" value="GGDEF_dom"/>
</dbReference>
<evidence type="ECO:0000259" key="6">
    <source>
        <dbReference type="PROSITE" id="PS50887"/>
    </source>
</evidence>
<feature type="domain" description="PAC" evidence="4">
    <location>
        <begin position="365"/>
        <end position="416"/>
    </location>
</feature>
<sequence>MKPSDLLSALLAPAGEPQLPHAAYVGLQALLDALPIALMEFRLSGESLVLLTANAAARRMPGLGGVREPGADARTVFDQLASTALIDQLCGVARLGVPLDGRHVLRDGPRLQLAWDIAARRMASDCVLVAVSDVSEAEGLRQALQSCEQALAEARRDLREQTEVFDTMETLARAGHWRRIKDPGETVLLWSPGLCEIAGYERQEWLDPEYAMSGILPEDRPLFEAASRAQDGANVEYRWRRPDGEVRWMRSRVQRVRSRDGVAVQMGVVQDVTEEHRAAEQLREQLVFIQRIASRVPGFIYQYRIHRDGSTASVQYISEAVREFLGVAPGEVMRDHGLLEQRVLPEDVPQVRRSAMLSVRRLVPWQSEYRVRMPDGSVRWHMTSAVPHRESDGTVVSHGFTMDITERKQAEQQIERLAFYDALTGLPNRRLLLDRLQRSVVLSQRTRQQGALLFIDLDNFKVLNDTLGHDMGDKLLIEVARRLVATVRESDTVARFGGDEFVVMLEHLACDSAQAALQVEGVAEKLLAHVNQPIVLGGHHHYSSPSIGIALFGGERVEVHELLKRADLAMYEAKAGGRNTLRFFDPAMQAAVNARLHLEADMRQGLERGEFSVHYQPVVDERARLVGAEVLLRWRHPVRGMVSPAEFIPLAEQSGLILPLGRFVLQQACAQLARWAQSPATAHLSLSVNVSARQFRHADFVAEVLEALREHAANPRRLTLELTESMLLGDIEDAIVRMQQLKREGIGFALDDFGTGYSSLSFLKRLPLEQIKIDQSFVRDVLEDPNDAAIVRTILALAQSMDLQVVAEGVETAGQLGFLRLHGCGGFQGYLFGRPAPLQAWDEMLFSVR</sequence>
<dbReference type="Pfam" id="PF00563">
    <property type="entry name" value="EAL"/>
    <property type="match status" value="1"/>
</dbReference>
<dbReference type="Pfam" id="PF00990">
    <property type="entry name" value="GGDEF"/>
    <property type="match status" value="1"/>
</dbReference>
<keyword evidence="2" id="KW-0175">Coiled coil</keyword>
<feature type="domain" description="EAL" evidence="5">
    <location>
        <begin position="595"/>
        <end position="849"/>
    </location>
</feature>
<dbReference type="PROSITE" id="PS50883">
    <property type="entry name" value="EAL"/>
    <property type="match status" value="1"/>
</dbReference>
<name>A0A1I7GWX6_9BURK</name>
<dbReference type="InterPro" id="IPR001610">
    <property type="entry name" value="PAC"/>
</dbReference>
<feature type="domain" description="PAS" evidence="3">
    <location>
        <begin position="303"/>
        <end position="366"/>
    </location>
</feature>
<protein>
    <submittedName>
        <fullName evidence="7">PAS domain S-box-containing protein/diguanylate cyclase (GGDEF) domain-containing protein</fullName>
    </submittedName>
</protein>
<dbReference type="SMART" id="SM00052">
    <property type="entry name" value="EAL"/>
    <property type="match status" value="1"/>
</dbReference>
<dbReference type="InterPro" id="IPR000014">
    <property type="entry name" value="PAS"/>
</dbReference>
<dbReference type="SUPFAM" id="SSF55073">
    <property type="entry name" value="Nucleotide cyclase"/>
    <property type="match status" value="1"/>
</dbReference>
<dbReference type="CDD" id="cd01949">
    <property type="entry name" value="GGDEF"/>
    <property type="match status" value="1"/>
</dbReference>
<dbReference type="PROSITE" id="PS50887">
    <property type="entry name" value="GGDEF"/>
    <property type="match status" value="1"/>
</dbReference>
<dbReference type="CDD" id="cd00130">
    <property type="entry name" value="PAS"/>
    <property type="match status" value="2"/>
</dbReference>
<dbReference type="PROSITE" id="PS50112">
    <property type="entry name" value="PAS"/>
    <property type="match status" value="1"/>
</dbReference>
<dbReference type="FunFam" id="3.30.70.270:FF:000001">
    <property type="entry name" value="Diguanylate cyclase domain protein"/>
    <property type="match status" value="1"/>
</dbReference>
<dbReference type="NCBIfam" id="TIGR00229">
    <property type="entry name" value="sensory_box"/>
    <property type="match status" value="2"/>
</dbReference>
<dbReference type="InterPro" id="IPR035965">
    <property type="entry name" value="PAS-like_dom_sf"/>
</dbReference>
<dbReference type="InterPro" id="IPR052155">
    <property type="entry name" value="Biofilm_reg_signaling"/>
</dbReference>
<dbReference type="InterPro" id="IPR013655">
    <property type="entry name" value="PAS_fold_3"/>
</dbReference>
<dbReference type="InterPro" id="IPR035919">
    <property type="entry name" value="EAL_sf"/>
</dbReference>
<dbReference type="RefSeq" id="WP_054254970.1">
    <property type="nucleotide sequence ID" value="NZ_CYIG01000003.1"/>
</dbReference>
<dbReference type="InterPro" id="IPR000700">
    <property type="entry name" value="PAS-assoc_C"/>
</dbReference>
<dbReference type="Gene3D" id="3.30.70.270">
    <property type="match status" value="1"/>
</dbReference>
<feature type="coiled-coil region" evidence="2">
    <location>
        <begin position="137"/>
        <end position="164"/>
    </location>
</feature>
<dbReference type="STRING" id="343013.SAMN04489707_100773"/>
<evidence type="ECO:0000259" key="4">
    <source>
        <dbReference type="PROSITE" id="PS50113"/>
    </source>
</evidence>
<dbReference type="PROSITE" id="PS50113">
    <property type="entry name" value="PAC"/>
    <property type="match status" value="2"/>
</dbReference>
<dbReference type="SUPFAM" id="SSF141868">
    <property type="entry name" value="EAL domain-like"/>
    <property type="match status" value="1"/>
</dbReference>
<reference evidence="7 8" key="1">
    <citation type="submission" date="2016-10" db="EMBL/GenBank/DDBJ databases">
        <authorList>
            <person name="de Groot N.N."/>
        </authorList>
    </citation>
    <scope>NUCLEOTIDE SEQUENCE [LARGE SCALE GENOMIC DNA]</scope>
    <source>
        <strain evidence="7 8">R-24608</strain>
    </source>
</reference>
<evidence type="ECO:0000259" key="5">
    <source>
        <dbReference type="PROSITE" id="PS50883"/>
    </source>
</evidence>
<dbReference type="Gene3D" id="3.20.20.450">
    <property type="entry name" value="EAL domain"/>
    <property type="match status" value="1"/>
</dbReference>
<dbReference type="InterPro" id="IPR001633">
    <property type="entry name" value="EAL_dom"/>
</dbReference>
<dbReference type="EMBL" id="FPBX01000007">
    <property type="protein sequence ID" value="SFU52920.1"/>
    <property type="molecule type" value="Genomic_DNA"/>
</dbReference>
<feature type="domain" description="PAC" evidence="4">
    <location>
        <begin position="233"/>
        <end position="284"/>
    </location>
</feature>
<dbReference type="FunFam" id="3.20.20.450:FF:000001">
    <property type="entry name" value="Cyclic di-GMP phosphodiesterase yahA"/>
    <property type="match status" value="1"/>
</dbReference>
<gene>
    <name evidence="7" type="ORF">SAMN04489707_100773</name>
</gene>
<dbReference type="Pfam" id="PF08447">
    <property type="entry name" value="PAS_3"/>
    <property type="match status" value="2"/>
</dbReference>
<evidence type="ECO:0000259" key="3">
    <source>
        <dbReference type="PROSITE" id="PS50112"/>
    </source>
</evidence>